<evidence type="ECO:0000256" key="1">
    <source>
        <dbReference type="ARBA" id="ARBA00023157"/>
    </source>
</evidence>
<feature type="domain" description="Sushi" evidence="3">
    <location>
        <begin position="427"/>
        <end position="487"/>
    </location>
</feature>
<evidence type="ECO:0000256" key="2">
    <source>
        <dbReference type="SAM" id="Phobius"/>
    </source>
</evidence>
<protein>
    <recommendedName>
        <fullName evidence="3">Sushi domain-containing protein</fullName>
    </recommendedName>
</protein>
<keyword evidence="2" id="KW-0472">Membrane</keyword>
<name>A0A7S2D970_9STRA</name>
<keyword evidence="2" id="KW-1133">Transmembrane helix</keyword>
<dbReference type="EMBL" id="HBGS01039219">
    <property type="protein sequence ID" value="CAD9447778.1"/>
    <property type="molecule type" value="Transcribed_RNA"/>
</dbReference>
<dbReference type="InterPro" id="IPR039448">
    <property type="entry name" value="Beta_helix"/>
</dbReference>
<evidence type="ECO:0000313" key="4">
    <source>
        <dbReference type="EMBL" id="CAD9447778.1"/>
    </source>
</evidence>
<accession>A0A7S2D970</accession>
<dbReference type="InterPro" id="IPR000436">
    <property type="entry name" value="Sushi_SCR_CCP_dom"/>
</dbReference>
<dbReference type="SUPFAM" id="SSF57184">
    <property type="entry name" value="Growth factor receptor domain"/>
    <property type="match status" value="1"/>
</dbReference>
<feature type="transmembrane region" description="Helical" evidence="2">
    <location>
        <begin position="756"/>
        <end position="776"/>
    </location>
</feature>
<dbReference type="SUPFAM" id="SSF51126">
    <property type="entry name" value="Pectin lyase-like"/>
    <property type="match status" value="2"/>
</dbReference>
<proteinExistence type="predicted"/>
<dbReference type="PANTHER" id="PTHR11319">
    <property type="entry name" value="G PROTEIN-COUPLED RECEPTOR-RELATED"/>
    <property type="match status" value="1"/>
</dbReference>
<dbReference type="InterPro" id="IPR011050">
    <property type="entry name" value="Pectin_lyase_fold/virulence"/>
</dbReference>
<gene>
    <name evidence="4" type="ORF">DSPE1174_LOCUS20245</name>
</gene>
<dbReference type="PANTHER" id="PTHR11319:SF35">
    <property type="entry name" value="OUTER MEMBRANE PROTEIN PMPC-RELATED"/>
    <property type="match status" value="1"/>
</dbReference>
<dbReference type="InterPro" id="IPR009030">
    <property type="entry name" value="Growth_fac_rcpt_cys_sf"/>
</dbReference>
<organism evidence="4">
    <name type="scientific">Octactis speculum</name>
    <dbReference type="NCBI Taxonomy" id="3111310"/>
    <lineage>
        <taxon>Eukaryota</taxon>
        <taxon>Sar</taxon>
        <taxon>Stramenopiles</taxon>
        <taxon>Ochrophyta</taxon>
        <taxon>Dictyochophyceae</taxon>
        <taxon>Dictyochales</taxon>
        <taxon>Dictyochaceae</taxon>
        <taxon>Octactis</taxon>
    </lineage>
</organism>
<keyword evidence="2" id="KW-0812">Transmembrane</keyword>
<sequence length="818" mass="88376">MNFWRATAQVYDTSFTRCLGASGGGLRVTHESVYLENVWFFGCTASGTSGGGGMRVSFATYASLEGVFFTSCSSQTNGGGLSVLWSSYNLSSCSFVDCVADEDGGGLFFGAYEDFSPGEYSMAYAFMNGNVYNSTFETCEAGFYGGGIYIYKHSKLTIDDCEFESNSAYEGAGVYLDYSGVTMNTSVFRYNVASHHGGAGYFFSSNVTLQLCDFVSNSASSDGGALRVYSSTFSWRMSTFEANQAGYGGAVIMHYTYGNMKECTFQSNTAGNHGGALLLYSATITIQASTFNLNSADYAGTAYVRQFAEMVVTSSRFLFNQATQTAGDILVAASVVKIENSFFNYTSAADKNLLVPNINKVSCTSMCGIGQYGLCTQIGTCWSCAPGECLDCPSGKYLNATGSTSEEDCIDCKLGRATNVTATTSCTACPPGKYAGTTQSEGDGVQSGATTCYACPSGKYQEASLAYRCDDCEAGKWSSEGSTNCTACEPGKYSASTGLDSCLLCHRGRYAPNSAASDCMKCDSPKSSWAGKANCSICERYYYLTKDATCKPCPENADCQTPGTSLMNMAVNPGYWRADTQSIEIRECINTKASCKGGNSTSLCHDHSHGPYCAACDEQHWRAFGAGKCRRCSPGAGGYEIHIYTAAGLALCVIACVLVFLCMRQYCPAIITVYKQKMGAVERCYSDLKEKLKIMVVFMQIACRLPEMLITVIGYPVLYKQVSNEVSSILSLGFLVSTVPFECLHNSKNYHFYPMLFAKTAGPIGITALGALYYAAKRFWLKMLYTDTAEFEEINNKLHAKCMEAFFIITYVVFVPGR</sequence>
<feature type="transmembrane region" description="Helical" evidence="2">
    <location>
        <begin position="641"/>
        <end position="661"/>
    </location>
</feature>
<dbReference type="Gene3D" id="2.10.50.10">
    <property type="entry name" value="Tumor Necrosis Factor Receptor, subunit A, domain 2"/>
    <property type="match status" value="2"/>
</dbReference>
<dbReference type="AlphaFoldDB" id="A0A7S2D970"/>
<reference evidence="4" key="1">
    <citation type="submission" date="2021-01" db="EMBL/GenBank/DDBJ databases">
        <authorList>
            <person name="Corre E."/>
            <person name="Pelletier E."/>
            <person name="Niang G."/>
            <person name="Scheremetjew M."/>
            <person name="Finn R."/>
            <person name="Kale V."/>
            <person name="Holt S."/>
            <person name="Cochrane G."/>
            <person name="Meng A."/>
            <person name="Brown T."/>
            <person name="Cohen L."/>
        </authorList>
    </citation>
    <scope>NUCLEOTIDE SEQUENCE</scope>
    <source>
        <strain evidence="4">CCMP1381</strain>
    </source>
</reference>
<dbReference type="SMART" id="SM01411">
    <property type="entry name" value="Ephrin_rec_like"/>
    <property type="match status" value="3"/>
</dbReference>
<feature type="transmembrane region" description="Helical" evidence="2">
    <location>
        <begin position="692"/>
        <end position="714"/>
    </location>
</feature>
<dbReference type="PROSITE" id="PS50923">
    <property type="entry name" value="SUSHI"/>
    <property type="match status" value="1"/>
</dbReference>
<dbReference type="Pfam" id="PF13229">
    <property type="entry name" value="Beta_helix"/>
    <property type="match status" value="1"/>
</dbReference>
<keyword evidence="1" id="KW-1015">Disulfide bond</keyword>
<evidence type="ECO:0000259" key="3">
    <source>
        <dbReference type="PROSITE" id="PS50923"/>
    </source>
</evidence>